<dbReference type="EMBL" id="JAULUE010002053">
    <property type="protein sequence ID" value="KAK5896532.1"/>
    <property type="molecule type" value="Genomic_DNA"/>
</dbReference>
<dbReference type="Proteomes" id="UP001335648">
    <property type="component" value="Unassembled WGS sequence"/>
</dbReference>
<dbReference type="AlphaFoldDB" id="A0AAN8C4B2"/>
<comment type="caution">
    <text evidence="2">The sequence shown here is derived from an EMBL/GenBank/DDBJ whole genome shotgun (WGS) entry which is preliminary data.</text>
</comment>
<name>A0AAN8C4B2_9TELE</name>
<gene>
    <name evidence="2" type="ORF">CesoFtcFv8_009678</name>
</gene>
<organism evidence="2 3">
    <name type="scientific">Champsocephalus esox</name>
    <name type="common">pike icefish</name>
    <dbReference type="NCBI Taxonomy" id="159716"/>
    <lineage>
        <taxon>Eukaryota</taxon>
        <taxon>Metazoa</taxon>
        <taxon>Chordata</taxon>
        <taxon>Craniata</taxon>
        <taxon>Vertebrata</taxon>
        <taxon>Euteleostomi</taxon>
        <taxon>Actinopterygii</taxon>
        <taxon>Neopterygii</taxon>
        <taxon>Teleostei</taxon>
        <taxon>Neoteleostei</taxon>
        <taxon>Acanthomorphata</taxon>
        <taxon>Eupercaria</taxon>
        <taxon>Perciformes</taxon>
        <taxon>Notothenioidei</taxon>
        <taxon>Channichthyidae</taxon>
        <taxon>Champsocephalus</taxon>
    </lineage>
</organism>
<sequence length="102" mass="11364">MINSFARRSFPLGSDSQAETRPGPKTGRFNCPVIVSACEDAESGKCRQSFEMSGAFNRIVTSASERRGTLQSLNERKHTSKMLSVSDQTVFLNERTRREDAC</sequence>
<accession>A0AAN8C4B2</accession>
<evidence type="ECO:0000313" key="2">
    <source>
        <dbReference type="EMBL" id="KAK5896532.1"/>
    </source>
</evidence>
<evidence type="ECO:0000256" key="1">
    <source>
        <dbReference type="SAM" id="MobiDB-lite"/>
    </source>
</evidence>
<protein>
    <submittedName>
        <fullName evidence="2">Uncharacterized protein</fullName>
    </submittedName>
</protein>
<reference evidence="2 3" key="1">
    <citation type="journal article" date="2023" name="Mol. Biol. Evol.">
        <title>Genomics of Secondarily Temperate Adaptation in the Only Non-Antarctic Icefish.</title>
        <authorList>
            <person name="Rivera-Colon A.G."/>
            <person name="Rayamajhi N."/>
            <person name="Minhas B.F."/>
            <person name="Madrigal G."/>
            <person name="Bilyk K.T."/>
            <person name="Yoon V."/>
            <person name="Hune M."/>
            <person name="Gregory S."/>
            <person name="Cheng C.H.C."/>
            <person name="Catchen J.M."/>
        </authorList>
    </citation>
    <scope>NUCLEOTIDE SEQUENCE [LARGE SCALE GENOMIC DNA]</scope>
    <source>
        <strain evidence="2">JC2023a</strain>
    </source>
</reference>
<keyword evidence="3" id="KW-1185">Reference proteome</keyword>
<evidence type="ECO:0000313" key="3">
    <source>
        <dbReference type="Proteomes" id="UP001335648"/>
    </source>
</evidence>
<proteinExistence type="predicted"/>
<feature type="region of interest" description="Disordered" evidence="1">
    <location>
        <begin position="1"/>
        <end position="27"/>
    </location>
</feature>